<accession>A0A1A8WC06</accession>
<feature type="region of interest" description="Disordered" evidence="2">
    <location>
        <begin position="188"/>
        <end position="222"/>
    </location>
</feature>
<evidence type="ECO:0000256" key="1">
    <source>
        <dbReference type="ARBA" id="ARBA00008511"/>
    </source>
</evidence>
<proteinExistence type="inferred from homology"/>
<dbReference type="AlphaFoldDB" id="A0A1A8WC06"/>
<evidence type="ECO:0000259" key="3">
    <source>
        <dbReference type="Pfam" id="PF08190"/>
    </source>
</evidence>
<sequence length="452" mass="53818">MAMRILNPSKEIIMEDIYQYYFQEKNKNFEFSSEKLNDFLQNKNTIKISPQKGFVIKTYEKEGGKVYFNICSSNLIAEFHLKKIPDLNNEEGLRIPLSIGEEKIKEDKKGNKYKTYDIVLNRKVVAQTKKNEQLKKIIAELVQVAIKNKYKTETCTNLFFFPDHKYKGSHPDDQYIKDDQQHKFNIVEENGEEEEERKSNEKDGNEKRNNSECDNVNNSRKGNDLRWEENIENYLTVKKPEWDMWFVNKKVLEEKHKAMNKFYIPYIRMFPLDEAIDCFDFRPPFLNTNKKKECEKRRKNEMFKSFLNEYNIEMDDEFLSYEQVINTICVIQIKLPFFLLAERNKKNPDDLFSIERFVNTYISDEYLSVFFKKSPLFPLGYNPPYKNFNIRFPFYFESSKAISQYLEKYHLLNIILPVSKNSASSIIFKEIIDNSNGDVSTYDSETSDNSIF</sequence>
<reference evidence="6 7" key="2">
    <citation type="submission" date="2016-05" db="EMBL/GenBank/DDBJ databases">
        <authorList>
            <person name="Naeem Raeece"/>
        </authorList>
    </citation>
    <scope>NUCLEOTIDE SEQUENCE [LARGE SCALE GENOMIC DNA]</scope>
</reference>
<dbReference type="InterPro" id="IPR050734">
    <property type="entry name" value="PIH1/Kintoun_subfamily"/>
</dbReference>
<comment type="similarity">
    <text evidence="1">Belongs to the PIH1 family.</text>
</comment>
<name>A0A1A8WC06_PLAOA</name>
<dbReference type="PANTHER" id="PTHR22997">
    <property type="entry name" value="PIH1 DOMAIN-CONTAINING PROTEIN 1"/>
    <property type="match status" value="1"/>
</dbReference>
<dbReference type="Pfam" id="PF08190">
    <property type="entry name" value="PIH1"/>
    <property type="match status" value="1"/>
</dbReference>
<dbReference type="EMBL" id="FLQV01000853">
    <property type="protein sequence ID" value="SBS98501.1"/>
    <property type="molecule type" value="Genomic_DNA"/>
</dbReference>
<organism evidence="4 7">
    <name type="scientific">Plasmodium ovale curtisi</name>
    <dbReference type="NCBI Taxonomy" id="864141"/>
    <lineage>
        <taxon>Eukaryota</taxon>
        <taxon>Sar</taxon>
        <taxon>Alveolata</taxon>
        <taxon>Apicomplexa</taxon>
        <taxon>Aconoidasida</taxon>
        <taxon>Haemosporida</taxon>
        <taxon>Plasmodiidae</taxon>
        <taxon>Plasmodium</taxon>
        <taxon>Plasmodium (Plasmodium)</taxon>
    </lineage>
</organism>
<reference evidence="4" key="1">
    <citation type="submission" date="2016-05" db="EMBL/GenBank/DDBJ databases">
        <authorList>
            <person name="Lavstsen T."/>
            <person name="Jespersen J.S."/>
        </authorList>
    </citation>
    <scope>NUCLEOTIDE SEQUENCE [LARGE SCALE GENOMIC DNA]</scope>
</reference>
<dbReference type="Proteomes" id="UP000078560">
    <property type="component" value="Unassembled WGS sequence"/>
</dbReference>
<evidence type="ECO:0000256" key="2">
    <source>
        <dbReference type="SAM" id="MobiDB-lite"/>
    </source>
</evidence>
<feature type="compositionally biased region" description="Basic and acidic residues" evidence="2">
    <location>
        <begin position="196"/>
        <end position="211"/>
    </location>
</feature>
<evidence type="ECO:0000313" key="5">
    <source>
        <dbReference type="EMBL" id="SBS98501.1"/>
    </source>
</evidence>
<evidence type="ECO:0000313" key="4">
    <source>
        <dbReference type="EMBL" id="SBS88744.1"/>
    </source>
</evidence>
<dbReference type="EMBL" id="FLQU01000656">
    <property type="protein sequence ID" value="SBS88744.1"/>
    <property type="molecule type" value="Genomic_DNA"/>
</dbReference>
<evidence type="ECO:0000313" key="7">
    <source>
        <dbReference type="Proteomes" id="UP000078560"/>
    </source>
</evidence>
<protein>
    <submittedName>
        <fullName evidence="4">PIH1 domain-containing protein, putative (PIH1)</fullName>
    </submittedName>
</protein>
<dbReference type="GO" id="GO:0005737">
    <property type="term" value="C:cytoplasm"/>
    <property type="evidence" value="ECO:0007669"/>
    <property type="project" value="TreeGrafter"/>
</dbReference>
<gene>
    <name evidence="5" type="ORF">POVCU1_046600</name>
    <name evidence="4" type="ORF">POVCU2_0050200</name>
</gene>
<feature type="domain" description="PIH1 N-terminal" evidence="3">
    <location>
        <begin position="42"/>
        <end position="183"/>
    </location>
</feature>
<evidence type="ECO:0000313" key="6">
    <source>
        <dbReference type="Proteomes" id="UP000078546"/>
    </source>
</evidence>
<dbReference type="Proteomes" id="UP000078546">
    <property type="component" value="Unassembled WGS sequence"/>
</dbReference>
<dbReference type="InterPro" id="IPR012981">
    <property type="entry name" value="PIH1_N"/>
</dbReference>
<dbReference type="PANTHER" id="PTHR22997:SF0">
    <property type="entry name" value="PIH1 DOMAIN-CONTAINING PROTEIN 1"/>
    <property type="match status" value="1"/>
</dbReference>